<name>A0A375YGE3_MYCPF</name>
<dbReference type="Gene3D" id="3.60.20.40">
    <property type="match status" value="1"/>
</dbReference>
<dbReference type="EMBL" id="UEGS01000001">
    <property type="protein sequence ID" value="SRX80191.1"/>
    <property type="molecule type" value="Genomic_DNA"/>
</dbReference>
<dbReference type="STRING" id="39692.BST38_26880"/>
<gene>
    <name evidence="1" type="ORF">MPP7335_01931</name>
</gene>
<dbReference type="PRINTS" id="PR01210">
    <property type="entry name" value="GGTRANSPTASE"/>
</dbReference>
<dbReference type="Pfam" id="PF01019">
    <property type="entry name" value="G_glu_transpept"/>
    <property type="match status" value="1"/>
</dbReference>
<dbReference type="InterPro" id="IPR029055">
    <property type="entry name" value="Ntn_hydrolases_N"/>
</dbReference>
<dbReference type="GO" id="GO:0016740">
    <property type="term" value="F:transferase activity"/>
    <property type="evidence" value="ECO:0007669"/>
    <property type="project" value="UniProtKB-KW"/>
</dbReference>
<protein>
    <submittedName>
        <fullName evidence="1">Gamma-glutamyltransferase [Desulfosporosinus orientis DSM 765]</fullName>
    </submittedName>
</protein>
<proteinExistence type="predicted"/>
<accession>A0A375YGE3</accession>
<dbReference type="InterPro" id="IPR052896">
    <property type="entry name" value="GGT-like_enzyme"/>
</dbReference>
<dbReference type="Proteomes" id="UP000252008">
    <property type="component" value="Unassembled WGS sequence"/>
</dbReference>
<dbReference type="Gene3D" id="1.10.246.130">
    <property type="match status" value="1"/>
</dbReference>
<dbReference type="SUPFAM" id="SSF56235">
    <property type="entry name" value="N-terminal nucleophile aminohydrolases (Ntn hydrolases)"/>
    <property type="match status" value="1"/>
</dbReference>
<dbReference type="RefSeq" id="WP_237160934.1">
    <property type="nucleotide sequence ID" value="NZ_MVID01000037.1"/>
</dbReference>
<evidence type="ECO:0000313" key="2">
    <source>
        <dbReference type="Proteomes" id="UP000252008"/>
    </source>
</evidence>
<reference evidence="1 2" key="1">
    <citation type="submission" date="2018-05" db="EMBL/GenBank/DDBJ databases">
        <authorList>
            <consortium name="IHU Genomes"/>
        </authorList>
    </citation>
    <scope>NUCLEOTIDE SEQUENCE [LARGE SCALE GENOMIC DNA]</scope>
    <source>
        <strain evidence="1 2">P7335</strain>
    </source>
</reference>
<sequence>MSQATGMVVASHPLAVDAAVAVLEEGGTAADAAVTAAAMLTVVDPRSTGVGGDLFALYWEPGAEEPVGLAAAGGAPAGMTVEALRAQGFDQMPPDGPWTVTVPGATWGWTTLLDRYGRVGRERILRPAIEAARNGFAVSPIVAEEWHLGADKLRRNPNAAAVFLPGGHVPDVGDVFVNPGLADALESFVAEGHAPFYTGDIAAGFADAVEALGGPLRRSDLSGWAGPEWSAPIRGGFRGIDIYEMPPPGQGVVVLEAAGLYGELPLTSQGEADHHLIESLKAAFADAADNVADPLFHPVAVADLLDESRLAEVRANIGPQASYAKGPGVPSDTVYVCVVDRTGAACSLIQSLYESFGSGVMAPGSGVLLQNRGNGFTLREGHPNRPEGGKRPYHTIIPAMLGDRTGFRGCLGIVGGFMQPQGQLQILRNVFDRGMSAQQAIDAPRLRVMPGRTVGLEAGFDDVAAGELARRGHELTALPRFECGGAQMILRTDAGLEGGSDRRKDGYVGVC</sequence>
<keyword evidence="1" id="KW-0808">Transferase</keyword>
<dbReference type="PANTHER" id="PTHR43881">
    <property type="entry name" value="GAMMA-GLUTAMYLTRANSPEPTIDASE (AFU_ORTHOLOGUE AFUA_4G13580)"/>
    <property type="match status" value="1"/>
</dbReference>
<dbReference type="InterPro" id="IPR043137">
    <property type="entry name" value="GGT_ssub_C"/>
</dbReference>
<evidence type="ECO:0000313" key="1">
    <source>
        <dbReference type="EMBL" id="SRX80191.1"/>
    </source>
</evidence>
<dbReference type="AlphaFoldDB" id="A0A375YGE3"/>
<dbReference type="InterPro" id="IPR043138">
    <property type="entry name" value="GGT_lsub"/>
</dbReference>
<organism evidence="1 2">
    <name type="scientific">Mycolicibacterium parafortuitum</name>
    <name type="common">Mycobacterium parafortuitum</name>
    <dbReference type="NCBI Taxonomy" id="39692"/>
    <lineage>
        <taxon>Bacteria</taxon>
        <taxon>Bacillati</taxon>
        <taxon>Actinomycetota</taxon>
        <taxon>Actinomycetes</taxon>
        <taxon>Mycobacteriales</taxon>
        <taxon>Mycobacteriaceae</taxon>
        <taxon>Mycolicibacterium</taxon>
    </lineage>
</organism>
<keyword evidence="2" id="KW-1185">Reference proteome</keyword>
<dbReference type="PANTHER" id="PTHR43881:SF1">
    <property type="entry name" value="GAMMA-GLUTAMYLTRANSPEPTIDASE (AFU_ORTHOLOGUE AFUA_4G13580)"/>
    <property type="match status" value="1"/>
</dbReference>